<dbReference type="EMBL" id="JAYKYQ010000004">
    <property type="protein sequence ID" value="MEB3510547.1"/>
    <property type="molecule type" value="Genomic_DNA"/>
</dbReference>
<keyword evidence="2" id="KW-1185">Reference proteome</keyword>
<evidence type="ECO:0000313" key="2">
    <source>
        <dbReference type="Proteomes" id="UP001348098"/>
    </source>
</evidence>
<sequence length="82" mass="8783">MLATVRRRGDQHDSIDAGGYLLTGRSLSEYRAMFSLGDDDLRGDILDCPGGAASLAAEAAELGARVGWISASIRRRCGNWRG</sequence>
<reference evidence="1 2" key="1">
    <citation type="submission" date="2023-12" db="EMBL/GenBank/DDBJ databases">
        <title>novel species in genus Nocarida.</title>
        <authorList>
            <person name="Li Z."/>
        </authorList>
    </citation>
    <scope>NUCLEOTIDE SEQUENCE [LARGE SCALE GENOMIC DNA]</scope>
    <source>
        <strain evidence="1 2">CDC186</strain>
    </source>
</reference>
<protein>
    <submittedName>
        <fullName evidence="1">Uncharacterized protein</fullName>
    </submittedName>
</protein>
<dbReference type="Proteomes" id="UP001348098">
    <property type="component" value="Unassembled WGS sequence"/>
</dbReference>
<evidence type="ECO:0000313" key="1">
    <source>
        <dbReference type="EMBL" id="MEB3510547.1"/>
    </source>
</evidence>
<accession>A0ABU6ATA3</accession>
<proteinExistence type="predicted"/>
<comment type="caution">
    <text evidence="1">The sequence shown here is derived from an EMBL/GenBank/DDBJ whole genome shotgun (WGS) entry which is preliminary data.</text>
</comment>
<organism evidence="1 2">
    <name type="scientific">Nocardia implantans</name>
    <dbReference type="NCBI Taxonomy" id="3108168"/>
    <lineage>
        <taxon>Bacteria</taxon>
        <taxon>Bacillati</taxon>
        <taxon>Actinomycetota</taxon>
        <taxon>Actinomycetes</taxon>
        <taxon>Mycobacteriales</taxon>
        <taxon>Nocardiaceae</taxon>
        <taxon>Nocardia</taxon>
    </lineage>
</organism>
<dbReference type="RefSeq" id="WP_323124183.1">
    <property type="nucleotide sequence ID" value="NZ_JAYESH010000005.1"/>
</dbReference>
<gene>
    <name evidence="1" type="ORF">U3653_11005</name>
</gene>
<name>A0ABU6ATA3_9NOCA</name>